<dbReference type="GO" id="GO:0032259">
    <property type="term" value="P:methylation"/>
    <property type="evidence" value="ECO:0007669"/>
    <property type="project" value="UniProtKB-KW"/>
</dbReference>
<dbReference type="InterPro" id="IPR029063">
    <property type="entry name" value="SAM-dependent_MTases_sf"/>
</dbReference>
<comment type="caution">
    <text evidence="3">The sequence shown here is derived from an EMBL/GenBank/DDBJ whole genome shotgun (WGS) entry which is preliminary data.</text>
</comment>
<organism evidence="3 4">
    <name type="scientific">Saccharopolyspora endophytica</name>
    <dbReference type="NCBI Taxonomy" id="543886"/>
    <lineage>
        <taxon>Bacteria</taxon>
        <taxon>Bacillati</taxon>
        <taxon>Actinomycetota</taxon>
        <taxon>Actinomycetes</taxon>
        <taxon>Pseudonocardiales</taxon>
        <taxon>Pseudonocardiaceae</taxon>
        <taxon>Saccharopolyspora</taxon>
    </lineage>
</organism>
<name>A0ABS5DPL2_9PSEU</name>
<protein>
    <submittedName>
        <fullName evidence="3">Methyltransferase domain-containing protein</fullName>
    </submittedName>
</protein>
<dbReference type="Pfam" id="PF13649">
    <property type="entry name" value="Methyltransf_25"/>
    <property type="match status" value="1"/>
</dbReference>
<sequence>MPEVSGEFDAALRGGTTTLETSDGSARPLPGHRWISEPDTADRHVLAACRGPVLDIGCGPGRLAGALTGTGVMCLGIDSSPLAVEMTLARGAMALRRDVFGPLPGDGSWCEALLVDGNIGIGGDPTALLARVRRLLRPGGVAWVEVEPPGAGVWRGTGRVVDAGRRGRTFRWARVGADAIAALATGFSARVGEVDRRWFAVLTARP</sequence>
<dbReference type="Gene3D" id="3.40.50.150">
    <property type="entry name" value="Vaccinia Virus protein VP39"/>
    <property type="match status" value="1"/>
</dbReference>
<evidence type="ECO:0000313" key="3">
    <source>
        <dbReference type="EMBL" id="MBQ0928246.1"/>
    </source>
</evidence>
<dbReference type="Proteomes" id="UP000674084">
    <property type="component" value="Unassembled WGS sequence"/>
</dbReference>
<keyword evidence="3" id="KW-0808">Transferase</keyword>
<evidence type="ECO:0000256" key="1">
    <source>
        <dbReference type="SAM" id="MobiDB-lite"/>
    </source>
</evidence>
<evidence type="ECO:0000313" key="4">
    <source>
        <dbReference type="Proteomes" id="UP000674084"/>
    </source>
</evidence>
<dbReference type="GO" id="GO:0008168">
    <property type="term" value="F:methyltransferase activity"/>
    <property type="evidence" value="ECO:0007669"/>
    <property type="project" value="UniProtKB-KW"/>
</dbReference>
<feature type="domain" description="Methyltransferase" evidence="2">
    <location>
        <begin position="53"/>
        <end position="140"/>
    </location>
</feature>
<evidence type="ECO:0000259" key="2">
    <source>
        <dbReference type="Pfam" id="PF13649"/>
    </source>
</evidence>
<reference evidence="3 4" key="1">
    <citation type="submission" date="2021-04" db="EMBL/GenBank/DDBJ databases">
        <title>Whole-genome sequencing of Saccharopolyspora endophytica KCTC 19397.</title>
        <authorList>
            <person name="Ay H."/>
            <person name="Saygin H."/>
            <person name="Sahin N."/>
        </authorList>
    </citation>
    <scope>NUCLEOTIDE SEQUENCE [LARGE SCALE GENOMIC DNA]</scope>
    <source>
        <strain evidence="3 4">KCTC 19397</strain>
    </source>
</reference>
<dbReference type="EMBL" id="JAGPXE010000017">
    <property type="protein sequence ID" value="MBQ0928246.1"/>
    <property type="molecule type" value="Genomic_DNA"/>
</dbReference>
<keyword evidence="3" id="KW-0489">Methyltransferase</keyword>
<accession>A0ABS5DPL2</accession>
<gene>
    <name evidence="3" type="ORF">KBO27_30255</name>
</gene>
<feature type="region of interest" description="Disordered" evidence="1">
    <location>
        <begin position="1"/>
        <end position="32"/>
    </location>
</feature>
<dbReference type="SUPFAM" id="SSF53335">
    <property type="entry name" value="S-adenosyl-L-methionine-dependent methyltransferases"/>
    <property type="match status" value="1"/>
</dbReference>
<keyword evidence="4" id="KW-1185">Reference proteome</keyword>
<proteinExistence type="predicted"/>
<feature type="compositionally biased region" description="Polar residues" evidence="1">
    <location>
        <begin position="15"/>
        <end position="24"/>
    </location>
</feature>
<dbReference type="InterPro" id="IPR041698">
    <property type="entry name" value="Methyltransf_25"/>
</dbReference>